<protein>
    <recommendedName>
        <fullName evidence="4">DUF4239 domain-containing protein</fullName>
    </recommendedName>
</protein>
<dbReference type="EMBL" id="FNVO01000013">
    <property type="protein sequence ID" value="SEG80637.1"/>
    <property type="molecule type" value="Genomic_DNA"/>
</dbReference>
<evidence type="ECO:0000256" key="1">
    <source>
        <dbReference type="SAM" id="Phobius"/>
    </source>
</evidence>
<proteinExistence type="predicted"/>
<feature type="transmembrane region" description="Helical" evidence="1">
    <location>
        <begin position="40"/>
        <end position="61"/>
    </location>
</feature>
<reference evidence="3" key="1">
    <citation type="submission" date="2016-10" db="EMBL/GenBank/DDBJ databases">
        <authorList>
            <person name="Varghese N."/>
            <person name="Submissions S."/>
        </authorList>
    </citation>
    <scope>NUCLEOTIDE SEQUENCE [LARGE SCALE GENOMIC DNA]</scope>
    <source>
        <strain evidence="3">DSM 43163</strain>
    </source>
</reference>
<dbReference type="Proteomes" id="UP000236723">
    <property type="component" value="Unassembled WGS sequence"/>
</dbReference>
<dbReference type="OrthoDB" id="940913at2"/>
<feature type="transmembrane region" description="Helical" evidence="1">
    <location>
        <begin position="199"/>
        <end position="220"/>
    </location>
</feature>
<dbReference type="Pfam" id="PF14023">
    <property type="entry name" value="Bestrophin-like"/>
    <property type="match status" value="1"/>
</dbReference>
<name>A0A1H6D5I8_9ACTN</name>
<dbReference type="InterPro" id="IPR025333">
    <property type="entry name" value="DUF4239"/>
</dbReference>
<evidence type="ECO:0000313" key="2">
    <source>
        <dbReference type="EMBL" id="SEG80637.1"/>
    </source>
</evidence>
<accession>A0A1H6D5I8</accession>
<evidence type="ECO:0000313" key="3">
    <source>
        <dbReference type="Proteomes" id="UP000236723"/>
    </source>
</evidence>
<keyword evidence="1" id="KW-0472">Membrane</keyword>
<sequence>MVVYVLAAVSAVGVVLLASRLVRGTPDPDPDGPTVGHTGSMVSALFLLAFAIAIVVPWTTIDAARQNTYAESQAVAEAYWSAALLPSPVRERTQMGLRDYVELVRGQEWDLMADGRLSGEGWARLERMRREVTALRAEEDEAREHRTAVLDHIREISAARRQRAMDAATAPPPGLLVITVLTGLVVVFLPFLSGARPRGMTLVPLTLMSALLAIGIYLVFDISQVFSGALAVQPDAFTGVLPELRRISAGG</sequence>
<keyword evidence="3" id="KW-1185">Reference proteome</keyword>
<keyword evidence="1" id="KW-1133">Transmembrane helix</keyword>
<organism evidence="2 3">
    <name type="scientific">Thermomonospora echinospora</name>
    <dbReference type="NCBI Taxonomy" id="1992"/>
    <lineage>
        <taxon>Bacteria</taxon>
        <taxon>Bacillati</taxon>
        <taxon>Actinomycetota</taxon>
        <taxon>Actinomycetes</taxon>
        <taxon>Streptosporangiales</taxon>
        <taxon>Thermomonosporaceae</taxon>
        <taxon>Thermomonospora</taxon>
    </lineage>
</organism>
<feature type="transmembrane region" description="Helical" evidence="1">
    <location>
        <begin position="170"/>
        <end position="193"/>
    </location>
</feature>
<dbReference type="AlphaFoldDB" id="A0A1H6D5I8"/>
<evidence type="ECO:0008006" key="4">
    <source>
        <dbReference type="Google" id="ProtNLM"/>
    </source>
</evidence>
<keyword evidence="1" id="KW-0812">Transmembrane</keyword>
<gene>
    <name evidence="2" type="ORF">SAMN04489712_113119</name>
</gene>